<keyword evidence="7" id="KW-1185">Reference proteome</keyword>
<dbReference type="Gene3D" id="1.10.150.130">
    <property type="match status" value="1"/>
</dbReference>
<evidence type="ECO:0000256" key="4">
    <source>
        <dbReference type="ARBA" id="ARBA00023172"/>
    </source>
</evidence>
<dbReference type="RefSeq" id="WP_144841683.1">
    <property type="nucleotide sequence ID" value="NZ_JBHTKI010000018.1"/>
</dbReference>
<evidence type="ECO:0000313" key="7">
    <source>
        <dbReference type="Proteomes" id="UP001597109"/>
    </source>
</evidence>
<dbReference type="PANTHER" id="PTHR30629:SF2">
    <property type="entry name" value="PROPHAGE INTEGRASE INTS-RELATED"/>
    <property type="match status" value="1"/>
</dbReference>
<feature type="domain" description="Tyr recombinase" evidence="5">
    <location>
        <begin position="175"/>
        <end position="376"/>
    </location>
</feature>
<evidence type="ECO:0000256" key="3">
    <source>
        <dbReference type="ARBA" id="ARBA00023125"/>
    </source>
</evidence>
<evidence type="ECO:0000313" key="6">
    <source>
        <dbReference type="EMBL" id="MFD1032131.1"/>
    </source>
</evidence>
<dbReference type="InterPro" id="IPR010998">
    <property type="entry name" value="Integrase_recombinase_N"/>
</dbReference>
<proteinExistence type="inferred from homology"/>
<dbReference type="InterPro" id="IPR004107">
    <property type="entry name" value="Integrase_SAM-like_N"/>
</dbReference>
<name>A0ABW3LFH1_9BACL</name>
<dbReference type="InterPro" id="IPR011010">
    <property type="entry name" value="DNA_brk_join_enz"/>
</dbReference>
<keyword evidence="4" id="KW-0233">DNA recombination</keyword>
<keyword evidence="3" id="KW-0238">DNA-binding</keyword>
<dbReference type="PROSITE" id="PS51898">
    <property type="entry name" value="TYR_RECOMBINASE"/>
    <property type="match status" value="1"/>
</dbReference>
<sequence length="385" mass="44948">MTKITEYTKKGKKYYYFKVYLGKNPITGKEISTTRRDFKTKGEANTALMRLKLAASEGEYFQQTPITFKDVYTMWLVDYKNGIEDSTLKKTESIFKNHILPKLADKKIAKITPAICKTIINEWMNVKHTRIIKNYASRVIDFAITNNYLKTNPFNTVPVPRRIEKTDQYANEDSQDIEFYSKEELTIFLNTLNKETNLKVKTFYRLLVYSGMRKGEAFALTWGDIDFTKSEINVTKALSQGKRKPLYIKSTKNGVRRTLTIDIDTMEILQEWKKVQSEDYEALGFNTSSKNQLVFSNLKNSFMQPSYTFKWMKKICSRSNLRYLNTHGLRHTHCSLLFEAGAEAKEVQVRLGHKDIKTTLNVYTHLSEKSKIDTIKKFEDFLKKE</sequence>
<dbReference type="SUPFAM" id="SSF56349">
    <property type="entry name" value="DNA breaking-rejoining enzymes"/>
    <property type="match status" value="1"/>
</dbReference>
<dbReference type="Gene3D" id="1.10.443.10">
    <property type="entry name" value="Intergrase catalytic core"/>
    <property type="match status" value="1"/>
</dbReference>
<dbReference type="Pfam" id="PF14659">
    <property type="entry name" value="Phage_int_SAM_3"/>
    <property type="match status" value="1"/>
</dbReference>
<protein>
    <submittedName>
        <fullName evidence="6">Tyrosine-type recombinase/integrase</fullName>
    </submittedName>
</protein>
<dbReference type="PANTHER" id="PTHR30629">
    <property type="entry name" value="PROPHAGE INTEGRASE"/>
    <property type="match status" value="1"/>
</dbReference>
<evidence type="ECO:0000256" key="2">
    <source>
        <dbReference type="ARBA" id="ARBA00022908"/>
    </source>
</evidence>
<comment type="similarity">
    <text evidence="1">Belongs to the 'phage' integrase family.</text>
</comment>
<evidence type="ECO:0000259" key="5">
    <source>
        <dbReference type="PROSITE" id="PS51898"/>
    </source>
</evidence>
<organism evidence="6 7">
    <name type="scientific">Metaplanococcus flavidus</name>
    <dbReference type="NCBI Taxonomy" id="569883"/>
    <lineage>
        <taxon>Bacteria</taxon>
        <taxon>Bacillati</taxon>
        <taxon>Bacillota</taxon>
        <taxon>Bacilli</taxon>
        <taxon>Bacillales</taxon>
        <taxon>Caryophanaceae</taxon>
        <taxon>Metaplanococcus</taxon>
    </lineage>
</organism>
<dbReference type="Pfam" id="PF14657">
    <property type="entry name" value="Arm-DNA-bind_4"/>
    <property type="match status" value="1"/>
</dbReference>
<dbReference type="EMBL" id="JBHTKI010000018">
    <property type="protein sequence ID" value="MFD1032131.1"/>
    <property type="molecule type" value="Genomic_DNA"/>
</dbReference>
<reference evidence="7" key="1">
    <citation type="journal article" date="2019" name="Int. J. Syst. Evol. Microbiol.">
        <title>The Global Catalogue of Microorganisms (GCM) 10K type strain sequencing project: providing services to taxonomists for standard genome sequencing and annotation.</title>
        <authorList>
            <consortium name="The Broad Institute Genomics Platform"/>
            <consortium name="The Broad Institute Genome Sequencing Center for Infectious Disease"/>
            <person name="Wu L."/>
            <person name="Ma J."/>
        </authorList>
    </citation>
    <scope>NUCLEOTIDE SEQUENCE [LARGE SCALE GENOMIC DNA]</scope>
    <source>
        <strain evidence="7">CCUG 56756</strain>
    </source>
</reference>
<dbReference type="Pfam" id="PF00589">
    <property type="entry name" value="Phage_integrase"/>
    <property type="match status" value="1"/>
</dbReference>
<evidence type="ECO:0000256" key="1">
    <source>
        <dbReference type="ARBA" id="ARBA00008857"/>
    </source>
</evidence>
<dbReference type="CDD" id="cd01189">
    <property type="entry name" value="INT_ICEBs1_C_like"/>
    <property type="match status" value="1"/>
</dbReference>
<gene>
    <name evidence="6" type="ORF">ACFQ1X_11890</name>
</gene>
<accession>A0ABW3LFH1</accession>
<dbReference type="InterPro" id="IPR050808">
    <property type="entry name" value="Phage_Integrase"/>
</dbReference>
<dbReference type="Proteomes" id="UP001597109">
    <property type="component" value="Unassembled WGS sequence"/>
</dbReference>
<dbReference type="InterPro" id="IPR013762">
    <property type="entry name" value="Integrase-like_cat_sf"/>
</dbReference>
<keyword evidence="2" id="KW-0229">DNA integration</keyword>
<comment type="caution">
    <text evidence="6">The sequence shown here is derived from an EMBL/GenBank/DDBJ whole genome shotgun (WGS) entry which is preliminary data.</text>
</comment>
<dbReference type="InterPro" id="IPR028259">
    <property type="entry name" value="AP2-like_int_N"/>
</dbReference>
<dbReference type="InterPro" id="IPR002104">
    <property type="entry name" value="Integrase_catalytic"/>
</dbReference>